<dbReference type="Proteomes" id="UP000184267">
    <property type="component" value="Unassembled WGS sequence"/>
</dbReference>
<evidence type="ECO:0000313" key="2">
    <source>
        <dbReference type="EMBL" id="OJT10786.1"/>
    </source>
</evidence>
<feature type="compositionally biased region" description="Basic and acidic residues" evidence="1">
    <location>
        <begin position="507"/>
        <end position="518"/>
    </location>
</feature>
<dbReference type="EMBL" id="MNAD01000732">
    <property type="protein sequence ID" value="OJT10786.1"/>
    <property type="molecule type" value="Genomic_DNA"/>
</dbReference>
<organism evidence="2 3">
    <name type="scientific">Trametes pubescens</name>
    <name type="common">White-rot fungus</name>
    <dbReference type="NCBI Taxonomy" id="154538"/>
    <lineage>
        <taxon>Eukaryota</taxon>
        <taxon>Fungi</taxon>
        <taxon>Dikarya</taxon>
        <taxon>Basidiomycota</taxon>
        <taxon>Agaricomycotina</taxon>
        <taxon>Agaricomycetes</taxon>
        <taxon>Polyporales</taxon>
        <taxon>Polyporaceae</taxon>
        <taxon>Trametes</taxon>
    </lineage>
</organism>
<evidence type="ECO:0000313" key="3">
    <source>
        <dbReference type="Proteomes" id="UP000184267"/>
    </source>
</evidence>
<evidence type="ECO:0000256" key="1">
    <source>
        <dbReference type="SAM" id="MobiDB-lite"/>
    </source>
</evidence>
<dbReference type="OrthoDB" id="2688096at2759"/>
<feature type="non-terminal residue" evidence="2">
    <location>
        <position position="1"/>
    </location>
</feature>
<proteinExistence type="predicted"/>
<reference evidence="2 3" key="1">
    <citation type="submission" date="2016-10" db="EMBL/GenBank/DDBJ databases">
        <title>Genome sequence of the basidiomycete white-rot fungus Trametes pubescens.</title>
        <authorList>
            <person name="Makela M.R."/>
            <person name="Granchi Z."/>
            <person name="Peng M."/>
            <person name="De Vries R.P."/>
            <person name="Grigoriev I."/>
            <person name="Riley R."/>
            <person name="Hilden K."/>
        </authorList>
    </citation>
    <scope>NUCLEOTIDE SEQUENCE [LARGE SCALE GENOMIC DNA]</scope>
    <source>
        <strain evidence="2 3">FBCC735</strain>
    </source>
</reference>
<feature type="region of interest" description="Disordered" evidence="1">
    <location>
        <begin position="481"/>
        <end position="533"/>
    </location>
</feature>
<gene>
    <name evidence="2" type="ORF">TRAPUB_12699</name>
</gene>
<feature type="compositionally biased region" description="Basic and acidic residues" evidence="1">
    <location>
        <begin position="487"/>
        <end position="499"/>
    </location>
</feature>
<keyword evidence="3" id="KW-1185">Reference proteome</keyword>
<comment type="caution">
    <text evidence="2">The sequence shown here is derived from an EMBL/GenBank/DDBJ whole genome shotgun (WGS) entry which is preliminary data.</text>
</comment>
<name>A0A1M2VT97_TRAPU</name>
<sequence length="533" mass="58483">SAQKLASACTRQRCKKHCLGHPTPCGFRAHDQERKALAAHPIPPPTDIFSLSHPEPATPSIPAPVGIGAPGNPQPGGTGPVDIARVHRAVMPDELKADWDAAMKRQLQKNRAEAERRENMIMDGSVSTQIQVQGPPSWPTIELAKLSHVIQDLGLHDQRAVQRFNLATRTWINLQLDYKIKVHSQEHILIRRIGVVDCIDLDDVCLRATGIRGRLNGLGNPQRMVAPLASPAYLPVPSYYPPHLGTPVPYAGTISPTWLDPRLATQVTLTQRPSMTTAPTLVSTDSLMSLVTSATSAMSLGSDGLASSHSAQSMMSTHFGDLGDSEVPDFAPGTPAPTPPPTARALPYGAQCATMPVPTIIPPPPLFHVYPMNAIAAAPAPTERHLARAKTQRPDLPKLSLDNLDQHWDKSLVYAPRTTRAWPAGFYARDVAKAFMFIGDDNDDVSGEDPEQKATLAERFEYVFGRPFKSTTYQRSRRAWVNSPQAQREKIADMPRTKDATWTQARKRLDGWRMENGHKRGQGKHAGEDEELE</sequence>
<dbReference type="AlphaFoldDB" id="A0A1M2VT97"/>
<accession>A0A1M2VT97</accession>
<protein>
    <submittedName>
        <fullName evidence="2">Uncharacterized protein</fullName>
    </submittedName>
</protein>